<evidence type="ECO:0000313" key="1">
    <source>
        <dbReference type="EMBL" id="KAG2648983.1"/>
    </source>
</evidence>
<name>A0A8T0WVV6_PANVG</name>
<dbReference type="Proteomes" id="UP000823388">
    <property type="component" value="Chromosome 1N"/>
</dbReference>
<dbReference type="EMBL" id="CM029038">
    <property type="protein sequence ID" value="KAG2648983.1"/>
    <property type="molecule type" value="Genomic_DNA"/>
</dbReference>
<accession>A0A8T0WVV6</accession>
<reference evidence="1" key="1">
    <citation type="submission" date="2020-05" db="EMBL/GenBank/DDBJ databases">
        <title>WGS assembly of Panicum virgatum.</title>
        <authorList>
            <person name="Lovell J.T."/>
            <person name="Jenkins J."/>
            <person name="Shu S."/>
            <person name="Juenger T.E."/>
            <person name="Schmutz J."/>
        </authorList>
    </citation>
    <scope>NUCLEOTIDE SEQUENCE</scope>
    <source>
        <strain evidence="1">AP13</strain>
    </source>
</reference>
<sequence>MRWPLRLRPLRSAPHRGSESPLLSHLSGPCLLIDNFLILLVLPEAPGLHVLLHFAQPVQAAQQEHDCRPLLPSPELMHLCFDTKASKKKVRAVCVVCCLPSKFSLLTSQCSFGKHLKVERWCSTKMLKFKAWIMPYGSAQP</sequence>
<proteinExistence type="predicted"/>
<gene>
    <name evidence="1" type="ORF">PVAP13_1NG107466</name>
</gene>
<comment type="caution">
    <text evidence="1">The sequence shown here is derived from an EMBL/GenBank/DDBJ whole genome shotgun (WGS) entry which is preliminary data.</text>
</comment>
<keyword evidence="2" id="KW-1185">Reference proteome</keyword>
<protein>
    <submittedName>
        <fullName evidence="1">Uncharacterized protein</fullName>
    </submittedName>
</protein>
<organism evidence="1 2">
    <name type="scientific">Panicum virgatum</name>
    <name type="common">Blackwell switchgrass</name>
    <dbReference type="NCBI Taxonomy" id="38727"/>
    <lineage>
        <taxon>Eukaryota</taxon>
        <taxon>Viridiplantae</taxon>
        <taxon>Streptophyta</taxon>
        <taxon>Embryophyta</taxon>
        <taxon>Tracheophyta</taxon>
        <taxon>Spermatophyta</taxon>
        <taxon>Magnoliopsida</taxon>
        <taxon>Liliopsida</taxon>
        <taxon>Poales</taxon>
        <taxon>Poaceae</taxon>
        <taxon>PACMAD clade</taxon>
        <taxon>Panicoideae</taxon>
        <taxon>Panicodae</taxon>
        <taxon>Paniceae</taxon>
        <taxon>Panicinae</taxon>
        <taxon>Panicum</taxon>
        <taxon>Panicum sect. Hiantes</taxon>
    </lineage>
</organism>
<dbReference type="AlphaFoldDB" id="A0A8T0WVV6"/>
<evidence type="ECO:0000313" key="2">
    <source>
        <dbReference type="Proteomes" id="UP000823388"/>
    </source>
</evidence>